<proteinExistence type="predicted"/>
<evidence type="ECO:0000313" key="1">
    <source>
        <dbReference type="EMBL" id="DAF42949.1"/>
    </source>
</evidence>
<accession>A0A8S5RW10</accession>
<name>A0A8S5RW10_9CAUD</name>
<sequence>MDKILIEIYNCYGSDCKITKKVKSLVIDSIEELKSGLESIGYDWILEEVYNDYDWLDVDEKSDYEDFIKGNTSFLLIECDGDWDDPLGCKLVRYSYDEKMKELDEAYKTQKDEINLLFRG</sequence>
<dbReference type="EMBL" id="BK032497">
    <property type="protein sequence ID" value="DAF42949.1"/>
    <property type="molecule type" value="Genomic_DNA"/>
</dbReference>
<organism evidence="1">
    <name type="scientific">Siphoviridae sp. ctHip2</name>
    <dbReference type="NCBI Taxonomy" id="2827830"/>
    <lineage>
        <taxon>Viruses</taxon>
        <taxon>Duplodnaviria</taxon>
        <taxon>Heunggongvirae</taxon>
        <taxon>Uroviricota</taxon>
        <taxon>Caudoviricetes</taxon>
    </lineage>
</organism>
<reference evidence="1" key="1">
    <citation type="journal article" date="2021" name="Proc. Natl. Acad. Sci. U.S.A.">
        <title>A Catalog of Tens of Thousands of Viruses from Human Metagenomes Reveals Hidden Associations with Chronic Diseases.</title>
        <authorList>
            <person name="Tisza M.J."/>
            <person name="Buck C.B."/>
        </authorList>
    </citation>
    <scope>NUCLEOTIDE SEQUENCE</scope>
    <source>
        <strain evidence="1">CtHip2</strain>
    </source>
</reference>
<protein>
    <submittedName>
        <fullName evidence="1">Uncharacterized protein</fullName>
    </submittedName>
</protein>